<evidence type="ECO:0000313" key="2">
    <source>
        <dbReference type="EMBL" id="MFC4540775.1"/>
    </source>
</evidence>
<keyword evidence="1" id="KW-0175">Coiled coil</keyword>
<feature type="coiled-coil region" evidence="1">
    <location>
        <begin position="32"/>
        <end position="89"/>
    </location>
</feature>
<dbReference type="RefSeq" id="WP_250138936.1">
    <property type="nucleotide sequence ID" value="NZ_JALIQP010000001.1"/>
</dbReference>
<accession>A0ABD5PJS4</accession>
<comment type="caution">
    <text evidence="2">The sequence shown here is derived from an EMBL/GenBank/DDBJ whole genome shotgun (WGS) entry which is preliminary data.</text>
</comment>
<dbReference type="Proteomes" id="UP001595898">
    <property type="component" value="Unassembled WGS sequence"/>
</dbReference>
<name>A0ABD5PJS4_9EURY</name>
<dbReference type="CDD" id="cd11532">
    <property type="entry name" value="NTP-PPase_COG4997"/>
    <property type="match status" value="1"/>
</dbReference>
<sequence>MPTEYDKLVRDRIPEIIKANDERPAIHTADDAEYAERLAAKLTEEAAEFEESRDLEELADVLEVIRAILDDRERTMADLETRRREKRAERGGFDDRIVLERVESE</sequence>
<proteinExistence type="predicted"/>
<evidence type="ECO:0008006" key="4">
    <source>
        <dbReference type="Google" id="ProtNLM"/>
    </source>
</evidence>
<dbReference type="EMBL" id="JBHSFA010000002">
    <property type="protein sequence ID" value="MFC4540775.1"/>
    <property type="molecule type" value="Genomic_DNA"/>
</dbReference>
<evidence type="ECO:0000313" key="3">
    <source>
        <dbReference type="Proteomes" id="UP001595898"/>
    </source>
</evidence>
<dbReference type="InterPro" id="IPR038735">
    <property type="entry name" value="MSMEG_1276-like_NTP-PPase_dom"/>
</dbReference>
<protein>
    <recommendedName>
        <fullName evidence="4">Nucleoside triphosphate pyrophosphohydrolase</fullName>
    </recommendedName>
</protein>
<keyword evidence="3" id="KW-1185">Reference proteome</keyword>
<reference evidence="2 3" key="1">
    <citation type="journal article" date="2019" name="Int. J. Syst. Evol. Microbiol.">
        <title>The Global Catalogue of Microorganisms (GCM) 10K type strain sequencing project: providing services to taxonomists for standard genome sequencing and annotation.</title>
        <authorList>
            <consortium name="The Broad Institute Genomics Platform"/>
            <consortium name="The Broad Institute Genome Sequencing Center for Infectious Disease"/>
            <person name="Wu L."/>
            <person name="Ma J."/>
        </authorList>
    </citation>
    <scope>NUCLEOTIDE SEQUENCE [LARGE SCALE GENOMIC DNA]</scope>
    <source>
        <strain evidence="2 3">WLHS5</strain>
    </source>
</reference>
<dbReference type="AlphaFoldDB" id="A0ABD5PJS4"/>
<gene>
    <name evidence="2" type="ORF">ACFO5R_02385</name>
</gene>
<organism evidence="2 3">
    <name type="scientific">Halosolutus amylolyticus</name>
    <dbReference type="NCBI Taxonomy" id="2932267"/>
    <lineage>
        <taxon>Archaea</taxon>
        <taxon>Methanobacteriati</taxon>
        <taxon>Methanobacteriota</taxon>
        <taxon>Stenosarchaea group</taxon>
        <taxon>Halobacteria</taxon>
        <taxon>Halobacteriales</taxon>
        <taxon>Natrialbaceae</taxon>
        <taxon>Halosolutus</taxon>
    </lineage>
</organism>
<evidence type="ECO:0000256" key="1">
    <source>
        <dbReference type="SAM" id="Coils"/>
    </source>
</evidence>